<name>A0A6G0X6S2_9STRA</name>
<dbReference type="GO" id="GO:0005576">
    <property type="term" value="C:extracellular region"/>
    <property type="evidence" value="ECO:0007669"/>
    <property type="project" value="UniProtKB-SubCell"/>
</dbReference>
<keyword evidence="6" id="KW-1185">Reference proteome</keyword>
<dbReference type="GO" id="GO:0043657">
    <property type="term" value="C:host cell"/>
    <property type="evidence" value="ECO:0007669"/>
    <property type="project" value="UniProtKB-SubCell"/>
</dbReference>
<proteinExistence type="predicted"/>
<comment type="subcellular location">
    <subcellularLocation>
        <location evidence="1">Host cell</location>
    </subcellularLocation>
    <subcellularLocation>
        <location evidence="2">Secreted</location>
    </subcellularLocation>
</comment>
<evidence type="ECO:0000256" key="2">
    <source>
        <dbReference type="ARBA" id="ARBA00004613"/>
    </source>
</evidence>
<dbReference type="AlphaFoldDB" id="A0A6G0X6S2"/>
<keyword evidence="3" id="KW-0964">Secreted</keyword>
<feature type="domain" description="Crinkler effector protein N-terminal" evidence="4">
    <location>
        <begin position="2"/>
        <end position="107"/>
    </location>
</feature>
<organism evidence="5 6">
    <name type="scientific">Aphanomyces euteiches</name>
    <dbReference type="NCBI Taxonomy" id="100861"/>
    <lineage>
        <taxon>Eukaryota</taxon>
        <taxon>Sar</taxon>
        <taxon>Stramenopiles</taxon>
        <taxon>Oomycota</taxon>
        <taxon>Saprolegniomycetes</taxon>
        <taxon>Saprolegniales</taxon>
        <taxon>Verrucalvaceae</taxon>
        <taxon>Aphanomyces</taxon>
    </lineage>
</organism>
<reference evidence="5 6" key="1">
    <citation type="submission" date="2019-07" db="EMBL/GenBank/DDBJ databases">
        <title>Genomics analysis of Aphanomyces spp. identifies a new class of oomycete effector associated with host adaptation.</title>
        <authorList>
            <person name="Gaulin E."/>
        </authorList>
    </citation>
    <scope>NUCLEOTIDE SEQUENCE [LARGE SCALE GENOMIC DNA]</scope>
    <source>
        <strain evidence="5 6">ATCC 201684</strain>
    </source>
</reference>
<evidence type="ECO:0000313" key="5">
    <source>
        <dbReference type="EMBL" id="KAF0735527.1"/>
    </source>
</evidence>
<dbReference type="Pfam" id="PF20147">
    <property type="entry name" value="Crinkler"/>
    <property type="match status" value="1"/>
</dbReference>
<evidence type="ECO:0000313" key="6">
    <source>
        <dbReference type="Proteomes" id="UP000481153"/>
    </source>
</evidence>
<protein>
    <recommendedName>
        <fullName evidence="4">Crinkler effector protein N-terminal domain-containing protein</fullName>
    </recommendedName>
</protein>
<sequence>MLTLLCVVVGEGKPFPIDIAADQSVGHLKDKIKGEIDYDGDADELDLYLAKTGGAWLDTDGAKAVALDEDGKVAGFDAMDPTFSLTNPKCIGVNFKRNDGDIHVLVVVPEGVGGKVNNQLQDFDEEWLTDIMTYSELPDLSHLVEKVSGPLRIRIPTASPAGLFAHLNVFQSPPVQSIVQVFEENAIKHCPEVMKRILFNDASVSTTKESFIGFWDNIILQTLLVIFQRTGCSWDRNSSNETSTLSSYGPDFIFRLLHVCVFRGEEERSGEDQEVPRKELIDKLVWTYGEAPYLSGYSVCGFEMRLHAILPPCEGNQQKDQGRRPCKKRRFPMCSTVPLGFFHLGTVCGHLDLFRSLVNILSALFPGSKNAPRLK</sequence>
<dbReference type="InterPro" id="IPR045379">
    <property type="entry name" value="Crinkler_N"/>
</dbReference>
<gene>
    <name evidence="5" type="ORF">Ae201684_008007</name>
</gene>
<evidence type="ECO:0000256" key="3">
    <source>
        <dbReference type="ARBA" id="ARBA00022525"/>
    </source>
</evidence>
<dbReference type="EMBL" id="VJMJ01000095">
    <property type="protein sequence ID" value="KAF0735527.1"/>
    <property type="molecule type" value="Genomic_DNA"/>
</dbReference>
<accession>A0A6G0X6S2</accession>
<evidence type="ECO:0000256" key="1">
    <source>
        <dbReference type="ARBA" id="ARBA00004340"/>
    </source>
</evidence>
<dbReference type="VEuPathDB" id="FungiDB:AeMF1_021196"/>
<evidence type="ECO:0000259" key="4">
    <source>
        <dbReference type="Pfam" id="PF20147"/>
    </source>
</evidence>
<comment type="caution">
    <text evidence="5">The sequence shown here is derived from an EMBL/GenBank/DDBJ whole genome shotgun (WGS) entry which is preliminary data.</text>
</comment>
<dbReference type="Proteomes" id="UP000481153">
    <property type="component" value="Unassembled WGS sequence"/>
</dbReference>